<evidence type="ECO:0000256" key="1">
    <source>
        <dbReference type="ARBA" id="ARBA00001971"/>
    </source>
</evidence>
<evidence type="ECO:0000256" key="13">
    <source>
        <dbReference type="ARBA" id="ARBA00023136"/>
    </source>
</evidence>
<reference evidence="15" key="3">
    <citation type="submission" date="2025-09" db="UniProtKB">
        <authorList>
            <consortium name="Ensembl"/>
        </authorList>
    </citation>
    <scope>IDENTIFICATION</scope>
</reference>
<dbReference type="GO" id="GO:0005506">
    <property type="term" value="F:iron ion binding"/>
    <property type="evidence" value="ECO:0007669"/>
    <property type="project" value="InterPro"/>
</dbReference>
<evidence type="ECO:0000256" key="11">
    <source>
        <dbReference type="ARBA" id="ARBA00023004"/>
    </source>
</evidence>
<evidence type="ECO:0000256" key="10">
    <source>
        <dbReference type="ARBA" id="ARBA00023002"/>
    </source>
</evidence>
<evidence type="ECO:0000256" key="14">
    <source>
        <dbReference type="SAM" id="Phobius"/>
    </source>
</evidence>
<dbReference type="PANTHER" id="PTHR24300:SF400">
    <property type="entry name" value="CYTOCHROME P450 2C9"/>
    <property type="match status" value="1"/>
</dbReference>
<dbReference type="InParanoid" id="A0A7N4NYT4"/>
<feature type="transmembrane region" description="Helical" evidence="14">
    <location>
        <begin position="6"/>
        <end position="24"/>
    </location>
</feature>
<evidence type="ECO:0000313" key="15">
    <source>
        <dbReference type="Ensembl" id="ENSSHAP00000030553.1"/>
    </source>
</evidence>
<dbReference type="EC" id="1.14.14.1" evidence="5"/>
<reference evidence="15" key="2">
    <citation type="submission" date="2025-08" db="UniProtKB">
        <authorList>
            <consortium name="Ensembl"/>
        </authorList>
    </citation>
    <scope>IDENTIFICATION</scope>
</reference>
<evidence type="ECO:0000256" key="3">
    <source>
        <dbReference type="ARBA" id="ARBA00004406"/>
    </source>
</evidence>
<evidence type="ECO:0000256" key="8">
    <source>
        <dbReference type="ARBA" id="ARBA00022824"/>
    </source>
</evidence>
<keyword evidence="8" id="KW-0256">Endoplasmic reticulum</keyword>
<evidence type="ECO:0000256" key="12">
    <source>
        <dbReference type="ARBA" id="ARBA00023033"/>
    </source>
</evidence>
<dbReference type="InterPro" id="IPR001128">
    <property type="entry name" value="Cyt_P450"/>
</dbReference>
<evidence type="ECO:0000256" key="7">
    <source>
        <dbReference type="ARBA" id="ARBA00022723"/>
    </source>
</evidence>
<comment type="similarity">
    <text evidence="4">Belongs to the cytochrome P450 family.</text>
</comment>
<evidence type="ECO:0000256" key="9">
    <source>
        <dbReference type="ARBA" id="ARBA00022848"/>
    </source>
</evidence>
<dbReference type="Proteomes" id="UP000007648">
    <property type="component" value="Unassembled WGS sequence"/>
</dbReference>
<dbReference type="InterPro" id="IPR036396">
    <property type="entry name" value="Cyt_P450_sf"/>
</dbReference>
<keyword evidence="12" id="KW-0503">Monooxygenase</keyword>
<dbReference type="PRINTS" id="PR00463">
    <property type="entry name" value="EP450I"/>
</dbReference>
<keyword evidence="10" id="KW-0560">Oxidoreductase</keyword>
<dbReference type="GO" id="GO:0020037">
    <property type="term" value="F:heme binding"/>
    <property type="evidence" value="ECO:0007669"/>
    <property type="project" value="InterPro"/>
</dbReference>
<evidence type="ECO:0000313" key="16">
    <source>
        <dbReference type="Proteomes" id="UP000007648"/>
    </source>
</evidence>
<dbReference type="AlphaFoldDB" id="A0A7N4NYT4"/>
<keyword evidence="6" id="KW-0349">Heme</keyword>
<dbReference type="GO" id="GO:0006082">
    <property type="term" value="P:organic acid metabolic process"/>
    <property type="evidence" value="ECO:0007669"/>
    <property type="project" value="TreeGrafter"/>
</dbReference>
<comment type="subcellular location">
    <subcellularLocation>
        <location evidence="3">Endoplasmic reticulum membrane</location>
        <topology evidence="3">Peripheral membrane protein</topology>
    </subcellularLocation>
    <subcellularLocation>
        <location evidence="2">Microsome membrane</location>
        <topology evidence="2">Peripheral membrane protein</topology>
    </subcellularLocation>
</comment>
<keyword evidence="14" id="KW-1133">Transmembrane helix</keyword>
<dbReference type="Ensembl" id="ENSSHAT00000047739.1">
    <property type="protein sequence ID" value="ENSSHAP00000030553.1"/>
    <property type="gene ID" value="ENSSHAG00000021979.1"/>
</dbReference>
<dbReference type="InterPro" id="IPR002401">
    <property type="entry name" value="Cyt_P450_E_grp-I"/>
</dbReference>
<keyword evidence="7" id="KW-0479">Metal-binding</keyword>
<evidence type="ECO:0000256" key="6">
    <source>
        <dbReference type="ARBA" id="ARBA00022617"/>
    </source>
</evidence>
<dbReference type="GO" id="GO:0006805">
    <property type="term" value="P:xenobiotic metabolic process"/>
    <property type="evidence" value="ECO:0007669"/>
    <property type="project" value="TreeGrafter"/>
</dbReference>
<reference evidence="15 16" key="1">
    <citation type="journal article" date="2011" name="Proc. Natl. Acad. Sci. U.S.A.">
        <title>Genetic diversity and population structure of the endangered marsupial Sarcophilus harrisii (Tasmanian devil).</title>
        <authorList>
            <person name="Miller W."/>
            <person name="Hayes V.M."/>
            <person name="Ratan A."/>
            <person name="Petersen D.C."/>
            <person name="Wittekindt N.E."/>
            <person name="Miller J."/>
            <person name="Walenz B."/>
            <person name="Knight J."/>
            <person name="Qi J."/>
            <person name="Zhao F."/>
            <person name="Wang Q."/>
            <person name="Bedoya-Reina O.C."/>
            <person name="Katiyar N."/>
            <person name="Tomsho L.P."/>
            <person name="Kasson L.M."/>
            <person name="Hardie R.A."/>
            <person name="Woodbridge P."/>
            <person name="Tindall E.A."/>
            <person name="Bertelsen M.F."/>
            <person name="Dixon D."/>
            <person name="Pyecroft S."/>
            <person name="Helgen K.M."/>
            <person name="Lesk A.M."/>
            <person name="Pringle T.H."/>
            <person name="Patterson N."/>
            <person name="Zhang Y."/>
            <person name="Kreiss A."/>
            <person name="Woods G.M."/>
            <person name="Jones M.E."/>
            <person name="Schuster S.C."/>
        </authorList>
    </citation>
    <scope>NUCLEOTIDE SEQUENCE [LARGE SCALE GENOMIC DNA]</scope>
</reference>
<keyword evidence="14" id="KW-0812">Transmembrane</keyword>
<protein>
    <recommendedName>
        <fullName evidence="5">unspecific monooxygenase</fullName>
        <ecNumber evidence="5">1.14.14.1</ecNumber>
    </recommendedName>
</protein>
<organism evidence="15 16">
    <name type="scientific">Sarcophilus harrisii</name>
    <name type="common">Tasmanian devil</name>
    <name type="synonym">Sarcophilus laniarius</name>
    <dbReference type="NCBI Taxonomy" id="9305"/>
    <lineage>
        <taxon>Eukaryota</taxon>
        <taxon>Metazoa</taxon>
        <taxon>Chordata</taxon>
        <taxon>Craniata</taxon>
        <taxon>Vertebrata</taxon>
        <taxon>Euteleostomi</taxon>
        <taxon>Mammalia</taxon>
        <taxon>Metatheria</taxon>
        <taxon>Dasyuromorphia</taxon>
        <taxon>Dasyuridae</taxon>
        <taxon>Sarcophilus</taxon>
    </lineage>
</organism>
<evidence type="ECO:0000256" key="5">
    <source>
        <dbReference type="ARBA" id="ARBA00012109"/>
    </source>
</evidence>
<accession>A0A7N4NYT4</accession>
<dbReference type="SUPFAM" id="SSF48264">
    <property type="entry name" value="Cytochrome P450"/>
    <property type="match status" value="1"/>
</dbReference>
<keyword evidence="16" id="KW-1185">Reference proteome</keyword>
<keyword evidence="9" id="KW-0492">Microsome</keyword>
<evidence type="ECO:0000256" key="4">
    <source>
        <dbReference type="ARBA" id="ARBA00010617"/>
    </source>
</evidence>
<keyword evidence="11" id="KW-0408">Iron</keyword>
<keyword evidence="13 14" id="KW-0472">Membrane</keyword>
<dbReference type="Gene3D" id="1.10.630.10">
    <property type="entry name" value="Cytochrome P450"/>
    <property type="match status" value="1"/>
</dbReference>
<comment type="cofactor">
    <cofactor evidence="1">
        <name>heme</name>
        <dbReference type="ChEBI" id="CHEBI:30413"/>
    </cofactor>
</comment>
<dbReference type="GO" id="GO:0016712">
    <property type="term" value="F:oxidoreductase activity, acting on paired donors, with incorporation or reduction of molecular oxygen, reduced flavin or flavoprotein as one donor, and incorporation of one atom of oxygen"/>
    <property type="evidence" value="ECO:0007669"/>
    <property type="project" value="UniProtKB-EC"/>
</dbReference>
<dbReference type="GeneTree" id="ENSGT00940000163402"/>
<proteinExistence type="inferred from homology"/>
<sequence>MDLWGLTTSVLLGCVLLLIFLSQWSQRLKKGKLPPGPTPLPFLGNILQLDFKNMIASFSQLADKYGPIYTLYFGSKRIVVLYGYKIMKEPLIDQGDGFNGQCPVLLFCLGIVFSNGESWKQMRRFSLMTLRNFGMGKRSTEERVQEEAQCLVEEFRKTKGWFSFLSSWGWVVQLPIQRLI</sequence>
<dbReference type="FunFam" id="1.10.630.10:FF:000238">
    <property type="entry name" value="Cytochrome P450 2A6"/>
    <property type="match status" value="1"/>
</dbReference>
<dbReference type="Pfam" id="PF00067">
    <property type="entry name" value="p450"/>
    <property type="match status" value="1"/>
</dbReference>
<evidence type="ECO:0000256" key="2">
    <source>
        <dbReference type="ARBA" id="ARBA00004174"/>
    </source>
</evidence>
<name>A0A7N4NYT4_SARHA</name>
<dbReference type="PANTHER" id="PTHR24300">
    <property type="entry name" value="CYTOCHROME P450 508A4-RELATED"/>
    <property type="match status" value="1"/>
</dbReference>
<dbReference type="GO" id="GO:0005789">
    <property type="term" value="C:endoplasmic reticulum membrane"/>
    <property type="evidence" value="ECO:0007669"/>
    <property type="project" value="UniProtKB-SubCell"/>
</dbReference>
<dbReference type="InterPro" id="IPR050182">
    <property type="entry name" value="Cytochrome_P450_fam2"/>
</dbReference>